<gene>
    <name evidence="1" type="ORF">NCTC13032_02402</name>
</gene>
<accession>A0A4U9HPR1</accession>
<dbReference type="Proteomes" id="UP000310719">
    <property type="component" value="Chromosome"/>
</dbReference>
<proteinExistence type="predicted"/>
<organism evidence="1 2">
    <name type="scientific">Leclercia adecarboxylata</name>
    <dbReference type="NCBI Taxonomy" id="83655"/>
    <lineage>
        <taxon>Bacteria</taxon>
        <taxon>Pseudomonadati</taxon>
        <taxon>Pseudomonadota</taxon>
        <taxon>Gammaproteobacteria</taxon>
        <taxon>Enterobacterales</taxon>
        <taxon>Enterobacteriaceae</taxon>
        <taxon>Leclercia</taxon>
    </lineage>
</organism>
<evidence type="ECO:0000313" key="1">
    <source>
        <dbReference type="EMBL" id="VTP66184.1"/>
    </source>
</evidence>
<dbReference type="EMBL" id="LR590464">
    <property type="protein sequence ID" value="VTP66184.1"/>
    <property type="molecule type" value="Genomic_DNA"/>
</dbReference>
<protein>
    <submittedName>
        <fullName evidence="1">Uncharacterized protein</fullName>
    </submittedName>
</protein>
<name>A0A4U9HPR1_9ENTR</name>
<reference evidence="1 2" key="1">
    <citation type="submission" date="2019-05" db="EMBL/GenBank/DDBJ databases">
        <authorList>
            <consortium name="Pathogen Informatics"/>
        </authorList>
    </citation>
    <scope>NUCLEOTIDE SEQUENCE [LARGE SCALE GENOMIC DNA]</scope>
    <source>
        <strain evidence="1 2">NCTC13032</strain>
    </source>
</reference>
<sequence>MVTFQVFRLLSDPLGHKIIDTALHVTRRILLQTRHHQVLLVHDTSVIQTLLTVQDLHQGRFTCAVTAYQTDTFVIFDMQLCIIEKRCVAEGQPRAMHTN</sequence>
<dbReference type="AlphaFoldDB" id="A0A4U9HPR1"/>
<evidence type="ECO:0000313" key="2">
    <source>
        <dbReference type="Proteomes" id="UP000310719"/>
    </source>
</evidence>